<dbReference type="Gene3D" id="3.90.1590.10">
    <property type="entry name" value="glutathione-dependent formaldehyde- activating enzyme (gfa)"/>
    <property type="match status" value="1"/>
</dbReference>
<feature type="domain" description="CENP-V/GFA" evidence="4">
    <location>
        <begin position="6"/>
        <end position="55"/>
    </location>
</feature>
<reference evidence="6" key="1">
    <citation type="journal article" date="2019" name="Microbiol. Resour. Announc.">
        <title>Complete Genome Sequence of Halomonas olivaria, a Moderately Halophilic Bacterium Isolated from Olive Processing Effluents, Obtained by Nanopore Sequencing.</title>
        <authorList>
            <person name="Nagata S."/>
            <person name="Ii K.M."/>
            <person name="Tsukimi T."/>
            <person name="Miura M.C."/>
            <person name="Galipon J."/>
            <person name="Arakawa K."/>
        </authorList>
    </citation>
    <scope>NUCLEOTIDE SEQUENCE [LARGE SCALE GENOMIC DNA]</scope>
    <source>
        <strain evidence="6">TYRC17</strain>
    </source>
</reference>
<evidence type="ECO:0000256" key="1">
    <source>
        <dbReference type="ARBA" id="ARBA00005495"/>
    </source>
</evidence>
<organism evidence="5 6">
    <name type="scientific">Vreelandella olivaria</name>
    <dbReference type="NCBI Taxonomy" id="390919"/>
    <lineage>
        <taxon>Bacteria</taxon>
        <taxon>Pseudomonadati</taxon>
        <taxon>Pseudomonadota</taxon>
        <taxon>Gammaproteobacteria</taxon>
        <taxon>Oceanospirillales</taxon>
        <taxon>Halomonadaceae</taxon>
        <taxon>Vreelandella</taxon>
    </lineage>
</organism>
<dbReference type="InterPro" id="IPR011057">
    <property type="entry name" value="Mss4-like_sf"/>
</dbReference>
<evidence type="ECO:0000313" key="5">
    <source>
        <dbReference type="EMBL" id="BBI50722.1"/>
    </source>
</evidence>
<accession>A0ABN5WXW2</accession>
<evidence type="ECO:0000313" key="6">
    <source>
        <dbReference type="Proteomes" id="UP000289555"/>
    </source>
</evidence>
<dbReference type="Proteomes" id="UP000289555">
    <property type="component" value="Chromosome"/>
</dbReference>
<dbReference type="Pfam" id="PF04828">
    <property type="entry name" value="GFA"/>
    <property type="match status" value="1"/>
</dbReference>
<protein>
    <recommendedName>
        <fullName evidence="4">CENP-V/GFA domain-containing protein</fullName>
    </recommendedName>
</protein>
<dbReference type="InterPro" id="IPR006913">
    <property type="entry name" value="CENP-V/GFA"/>
</dbReference>
<evidence type="ECO:0000256" key="3">
    <source>
        <dbReference type="ARBA" id="ARBA00022833"/>
    </source>
</evidence>
<sequence>MLSYESRPGKQRFYCSNCFSPIYVTTNNETEFLRVRTGLLDGDPQVEVTGHMWVCEKPSWVVIEDDKPVYMGNYVGPPDSL</sequence>
<keyword evidence="2" id="KW-0479">Metal-binding</keyword>
<gene>
    <name evidence="5" type="ORF">HORIV_31430</name>
</gene>
<keyword evidence="3" id="KW-0862">Zinc</keyword>
<name>A0ABN5WXW2_9GAMM</name>
<evidence type="ECO:0000259" key="4">
    <source>
        <dbReference type="Pfam" id="PF04828"/>
    </source>
</evidence>
<comment type="similarity">
    <text evidence="1">Belongs to the Gfa family.</text>
</comment>
<dbReference type="EMBL" id="AP019416">
    <property type="protein sequence ID" value="BBI50722.1"/>
    <property type="molecule type" value="Genomic_DNA"/>
</dbReference>
<dbReference type="SUPFAM" id="SSF51316">
    <property type="entry name" value="Mss4-like"/>
    <property type="match status" value="1"/>
</dbReference>
<keyword evidence="6" id="KW-1185">Reference proteome</keyword>
<evidence type="ECO:0000256" key="2">
    <source>
        <dbReference type="ARBA" id="ARBA00022723"/>
    </source>
</evidence>
<proteinExistence type="inferred from homology"/>